<dbReference type="Proteomes" id="UP000695022">
    <property type="component" value="Unplaced"/>
</dbReference>
<proteinExistence type="inferred from homology"/>
<keyword evidence="3" id="KW-0808">Transferase</keyword>
<dbReference type="SUPFAM" id="SSF53335">
    <property type="entry name" value="S-adenosyl-L-methionine-dependent methyltransferases"/>
    <property type="match status" value="1"/>
</dbReference>
<dbReference type="Pfam" id="PF08241">
    <property type="entry name" value="Methyltransf_11"/>
    <property type="match status" value="1"/>
</dbReference>
<dbReference type="RefSeq" id="XP_014681500.1">
    <property type="nucleotide sequence ID" value="XM_014826014.1"/>
</dbReference>
<evidence type="ECO:0000256" key="3">
    <source>
        <dbReference type="ARBA" id="ARBA00022679"/>
    </source>
</evidence>
<dbReference type="PANTHER" id="PTHR44942:SF4">
    <property type="entry name" value="METHYLTRANSFERASE TYPE 11 DOMAIN-CONTAINING PROTEIN"/>
    <property type="match status" value="1"/>
</dbReference>
<keyword evidence="2" id="KW-0489">Methyltransferase</keyword>
<dbReference type="CDD" id="cd02440">
    <property type="entry name" value="AdoMet_MTases"/>
    <property type="match status" value="1"/>
</dbReference>
<feature type="domain" description="Methyltransferase type 11" evidence="4">
    <location>
        <begin position="2"/>
        <end position="47"/>
    </location>
</feature>
<dbReference type="Gene3D" id="3.40.50.150">
    <property type="entry name" value="Vaccinia Virus protein VP39"/>
    <property type="match status" value="1"/>
</dbReference>
<gene>
    <name evidence="6" type="primary">LOC106821272</name>
</gene>
<dbReference type="InterPro" id="IPR013216">
    <property type="entry name" value="Methyltransf_11"/>
</dbReference>
<accession>A0ABM1FAM9</accession>
<sequence>MVGDAEDTGLPPLSVDLVVCSQAAHWFDLDKFFAEVDRILKPNGVLALSTYQATPIASYRDEGTSEKLNKILKKHRLITLAKYWDSRRSWVENGYADIHIPYKETLEIR</sequence>
<evidence type="ECO:0000259" key="4">
    <source>
        <dbReference type="Pfam" id="PF08241"/>
    </source>
</evidence>
<evidence type="ECO:0000256" key="2">
    <source>
        <dbReference type="ARBA" id="ARBA00022603"/>
    </source>
</evidence>
<evidence type="ECO:0000313" key="5">
    <source>
        <dbReference type="Proteomes" id="UP000695022"/>
    </source>
</evidence>
<evidence type="ECO:0000313" key="6">
    <source>
        <dbReference type="RefSeq" id="XP_014681500.1"/>
    </source>
</evidence>
<reference evidence="6" key="1">
    <citation type="submission" date="2025-08" db="UniProtKB">
        <authorList>
            <consortium name="RefSeq"/>
        </authorList>
    </citation>
    <scope>IDENTIFICATION</scope>
</reference>
<evidence type="ECO:0000256" key="1">
    <source>
        <dbReference type="ARBA" id="ARBA00008361"/>
    </source>
</evidence>
<dbReference type="PANTHER" id="PTHR44942">
    <property type="entry name" value="METHYLTRANSF_11 DOMAIN-CONTAINING PROTEIN"/>
    <property type="match status" value="1"/>
</dbReference>
<keyword evidence="5" id="KW-1185">Reference proteome</keyword>
<organism evidence="5 6">
    <name type="scientific">Priapulus caudatus</name>
    <name type="common">Priapulid worm</name>
    <dbReference type="NCBI Taxonomy" id="37621"/>
    <lineage>
        <taxon>Eukaryota</taxon>
        <taxon>Metazoa</taxon>
        <taxon>Ecdysozoa</taxon>
        <taxon>Scalidophora</taxon>
        <taxon>Priapulida</taxon>
        <taxon>Priapulimorpha</taxon>
        <taxon>Priapulimorphida</taxon>
        <taxon>Priapulidae</taxon>
        <taxon>Priapulus</taxon>
    </lineage>
</organism>
<dbReference type="InterPro" id="IPR029063">
    <property type="entry name" value="SAM-dependent_MTases_sf"/>
</dbReference>
<dbReference type="InterPro" id="IPR051052">
    <property type="entry name" value="Diverse_substrate_MTase"/>
</dbReference>
<protein>
    <submittedName>
        <fullName evidence="6">Uncharacterized methyltransferase C25B8.09-like</fullName>
    </submittedName>
</protein>
<name>A0ABM1FAM9_PRICU</name>
<dbReference type="GeneID" id="106821272"/>
<comment type="similarity">
    <text evidence="1">Belongs to the methyltransferase superfamily.</text>
</comment>